<feature type="region of interest" description="Disordered" evidence="1">
    <location>
        <begin position="1"/>
        <end position="26"/>
    </location>
</feature>
<keyword evidence="3" id="KW-1185">Reference proteome</keyword>
<dbReference type="Proteomes" id="UP000827724">
    <property type="component" value="Unassembled WGS sequence"/>
</dbReference>
<accession>A0A9P8QSE9</accession>
<evidence type="ECO:0000256" key="1">
    <source>
        <dbReference type="SAM" id="MobiDB-lite"/>
    </source>
</evidence>
<comment type="caution">
    <text evidence="2">The sequence shown here is derived from an EMBL/GenBank/DDBJ whole genome shotgun (WGS) entry which is preliminary data.</text>
</comment>
<feature type="compositionally biased region" description="Low complexity" evidence="1">
    <location>
        <begin position="10"/>
        <end position="24"/>
    </location>
</feature>
<organism evidence="2 3">
    <name type="scientific">Trichoderma cornu-damae</name>
    <dbReference type="NCBI Taxonomy" id="654480"/>
    <lineage>
        <taxon>Eukaryota</taxon>
        <taxon>Fungi</taxon>
        <taxon>Dikarya</taxon>
        <taxon>Ascomycota</taxon>
        <taxon>Pezizomycotina</taxon>
        <taxon>Sordariomycetes</taxon>
        <taxon>Hypocreomycetidae</taxon>
        <taxon>Hypocreales</taxon>
        <taxon>Hypocreaceae</taxon>
        <taxon>Trichoderma</taxon>
    </lineage>
</organism>
<reference evidence="2" key="1">
    <citation type="submission" date="2021-08" db="EMBL/GenBank/DDBJ databases">
        <title>Chromosome-Level Trichoderma cornu-damae using Hi-C Data.</title>
        <authorList>
            <person name="Kim C.S."/>
        </authorList>
    </citation>
    <scope>NUCLEOTIDE SEQUENCE</scope>
    <source>
        <strain evidence="2">KA19-0412C</strain>
    </source>
</reference>
<protein>
    <submittedName>
        <fullName evidence="2">Uncharacterized protein</fullName>
    </submittedName>
</protein>
<dbReference type="OrthoDB" id="5243686at2759"/>
<name>A0A9P8QSE9_9HYPO</name>
<proteinExistence type="predicted"/>
<gene>
    <name evidence="2" type="ORF">Trco_001485</name>
</gene>
<evidence type="ECO:0000313" key="2">
    <source>
        <dbReference type="EMBL" id="KAH6611465.1"/>
    </source>
</evidence>
<dbReference type="EMBL" id="JAIWOZ010000001">
    <property type="protein sequence ID" value="KAH6611465.1"/>
    <property type="molecule type" value="Genomic_DNA"/>
</dbReference>
<sequence>MLNSAESSCDGYSDDTPSGGSSSSTRHVNDVRTSFLFVVNELRVRLNEDLHNGDHWYNRVPPTEPSGFEGEIPSRVMRYRNGQVEEAVGYRWAREAFQESAWPPGYVFKYDPDGIPTYTERGEIIKAAVYKEMAVFSCNPLLPIVVINGDPLSATGPLDRSPLLFFHPPHQQGVSQAVHPESLMDPGPRICKYAAGAAPSWMPSLVPETYRNPYDPVQSAGLAGELPIVLGLMAFSEPVVGEEGESVTQIFLGDHTLHGRWHCRRWKHSAAPRGYALSAAEHPRGFLVAIFKDPDNQEFSTEPYLSDMEWNGIIVHG</sequence>
<evidence type="ECO:0000313" key="3">
    <source>
        <dbReference type="Proteomes" id="UP000827724"/>
    </source>
</evidence>
<dbReference type="AlphaFoldDB" id="A0A9P8QSE9"/>